<evidence type="ECO:0000313" key="3">
    <source>
        <dbReference type="Proteomes" id="UP000177080"/>
    </source>
</evidence>
<reference evidence="2 3" key="1">
    <citation type="journal article" date="2016" name="Nat. Commun.">
        <title>Thousands of microbial genomes shed light on interconnected biogeochemical processes in an aquifer system.</title>
        <authorList>
            <person name="Anantharaman K."/>
            <person name="Brown C.T."/>
            <person name="Hug L.A."/>
            <person name="Sharon I."/>
            <person name="Castelle C.J."/>
            <person name="Probst A.J."/>
            <person name="Thomas B.C."/>
            <person name="Singh A."/>
            <person name="Wilkins M.J."/>
            <person name="Karaoz U."/>
            <person name="Brodie E.L."/>
            <person name="Williams K.H."/>
            <person name="Hubbard S.S."/>
            <person name="Banfield J.F."/>
        </authorList>
    </citation>
    <scope>NUCLEOTIDE SEQUENCE [LARGE SCALE GENOMIC DNA]</scope>
</reference>
<sequence>MLQAIVKAGSSQHLVTDGSEILSLTPKINQIVAIIDGDTVILDPEELKSFQVEIEDLEKVKGEKIRVAKFKAKSRYNKVIGFRPQFHKIKIVRVKKS</sequence>
<dbReference type="Pfam" id="PF00829">
    <property type="entry name" value="Ribosomal_L21p"/>
    <property type="match status" value="1"/>
</dbReference>
<dbReference type="AlphaFoldDB" id="A0A1F4ZCK4"/>
<gene>
    <name evidence="2" type="ORF">A2989_02620</name>
</gene>
<dbReference type="InterPro" id="IPR028909">
    <property type="entry name" value="bL21-like"/>
</dbReference>
<dbReference type="InterPro" id="IPR036164">
    <property type="entry name" value="bL21-like_sf"/>
</dbReference>
<dbReference type="GO" id="GO:0005737">
    <property type="term" value="C:cytoplasm"/>
    <property type="evidence" value="ECO:0007669"/>
    <property type="project" value="UniProtKB-ARBA"/>
</dbReference>
<dbReference type="Proteomes" id="UP000177080">
    <property type="component" value="Unassembled WGS sequence"/>
</dbReference>
<comment type="caution">
    <text evidence="2">The sequence shown here is derived from an EMBL/GenBank/DDBJ whole genome shotgun (WGS) entry which is preliminary data.</text>
</comment>
<evidence type="ECO:0000256" key="1">
    <source>
        <dbReference type="ARBA" id="ARBA00035483"/>
    </source>
</evidence>
<name>A0A1F4ZCK4_9BACT</name>
<protein>
    <recommendedName>
        <fullName evidence="1">50S ribosomal protein L21</fullName>
    </recommendedName>
</protein>
<organism evidence="2 3">
    <name type="scientific">Candidatus Amesbacteria bacterium RIFCSPLOWO2_01_FULL_48_25</name>
    <dbReference type="NCBI Taxonomy" id="1797259"/>
    <lineage>
        <taxon>Bacteria</taxon>
        <taxon>Candidatus Amesiibacteriota</taxon>
    </lineage>
</organism>
<dbReference type="STRING" id="1797259.A2989_02620"/>
<accession>A0A1F4ZCK4</accession>
<dbReference type="EMBL" id="MEXN01000006">
    <property type="protein sequence ID" value="OGD03497.1"/>
    <property type="molecule type" value="Genomic_DNA"/>
</dbReference>
<evidence type="ECO:0000313" key="2">
    <source>
        <dbReference type="EMBL" id="OGD03497.1"/>
    </source>
</evidence>
<dbReference type="GO" id="GO:0005840">
    <property type="term" value="C:ribosome"/>
    <property type="evidence" value="ECO:0007669"/>
    <property type="project" value="InterPro"/>
</dbReference>
<proteinExistence type="predicted"/>
<dbReference type="SUPFAM" id="SSF141091">
    <property type="entry name" value="L21p-like"/>
    <property type="match status" value="1"/>
</dbReference>